<gene>
    <name evidence="3" type="primary">iolG_1</name>
    <name evidence="3" type="ORF">CA13_01670</name>
</gene>
<organism evidence="3 4">
    <name type="scientific">Novipirellula herctigrandis</name>
    <dbReference type="NCBI Taxonomy" id="2527986"/>
    <lineage>
        <taxon>Bacteria</taxon>
        <taxon>Pseudomonadati</taxon>
        <taxon>Planctomycetota</taxon>
        <taxon>Planctomycetia</taxon>
        <taxon>Pirellulales</taxon>
        <taxon>Pirellulaceae</taxon>
        <taxon>Novipirellula</taxon>
    </lineage>
</organism>
<dbReference type="InterPro" id="IPR000683">
    <property type="entry name" value="Gfo/Idh/MocA-like_OxRdtase_N"/>
</dbReference>
<dbReference type="PANTHER" id="PTHR43818">
    <property type="entry name" value="BCDNA.GH03377"/>
    <property type="match status" value="1"/>
</dbReference>
<dbReference type="InterPro" id="IPR050463">
    <property type="entry name" value="Gfo/Idh/MocA_oxidrdct_glycsds"/>
</dbReference>
<dbReference type="EMBL" id="SJPJ01000001">
    <property type="protein sequence ID" value="TWT78770.1"/>
    <property type="molecule type" value="Genomic_DNA"/>
</dbReference>
<dbReference type="GO" id="GO:0000166">
    <property type="term" value="F:nucleotide binding"/>
    <property type="evidence" value="ECO:0007669"/>
    <property type="project" value="InterPro"/>
</dbReference>
<dbReference type="Pfam" id="PF19051">
    <property type="entry name" value="GFO_IDH_MocA_C2"/>
    <property type="match status" value="1"/>
</dbReference>
<dbReference type="Gene3D" id="3.30.360.10">
    <property type="entry name" value="Dihydrodipicolinate Reductase, domain 2"/>
    <property type="match status" value="1"/>
</dbReference>
<evidence type="ECO:0000313" key="4">
    <source>
        <dbReference type="Proteomes" id="UP000315010"/>
    </source>
</evidence>
<dbReference type="GO" id="GO:0050112">
    <property type="term" value="F:inositol 2-dehydrogenase (NAD+) activity"/>
    <property type="evidence" value="ECO:0007669"/>
    <property type="project" value="UniProtKB-EC"/>
</dbReference>
<dbReference type="InterPro" id="IPR036291">
    <property type="entry name" value="NAD(P)-bd_dom_sf"/>
</dbReference>
<dbReference type="EC" id="1.1.1.18" evidence="3"/>
<feature type="domain" description="Gfo/Idh/MocA-like oxidoreductase N-terminal" evidence="1">
    <location>
        <begin position="93"/>
        <end position="230"/>
    </location>
</feature>
<evidence type="ECO:0000259" key="2">
    <source>
        <dbReference type="Pfam" id="PF19051"/>
    </source>
</evidence>
<evidence type="ECO:0000259" key="1">
    <source>
        <dbReference type="Pfam" id="PF01408"/>
    </source>
</evidence>
<dbReference type="OrthoDB" id="9763611at2"/>
<accession>A0A5C5YVA7</accession>
<name>A0A5C5YVA7_9BACT</name>
<protein>
    <submittedName>
        <fullName evidence="3">Inositol 2-dehydrogenase</fullName>
        <ecNumber evidence="3">1.1.1.18</ecNumber>
    </submittedName>
</protein>
<sequence length="479" mass="52129">MCVNEKMVGVSGRASHGRDLLERLCWVGNRDVGENEDSKNIIQREEPDVSNGLTRRRFLKGTASSLIAAPYVVPASALGRDGATAPSERICMGFVGLGGQGGGHLFGGAWTYLPGGYLGRDDVQVLGVCDVQRKRADDAATRVQRHYADRSGRGNYRGCRPYDDIRELVADPSIDAVLIAAAYHAATTNTLIALRAGKDVYCEKPTSVTIRTGRAVADTAAAFGRVFQAGTQQRSEYDGRFRRAVELVRGGHIGQLQRIYSYQVGGGLTPPASTDRGGAIPVDVNWEAYVNCLPWFNYDGHTGAHRFGWGDINWGQHHYDIVQWGADADETGPLEIRLEDGKPVFRYANGVEIIGGPLPGKGWDEGGATFVGTEGSVTVHRNVLVSDPPELLRETPIPNDSGVYYSNSHSGNFLECVRTRQPTICNAESTHRAASLLLLGGIAMKMGRTLRWDPVKEEFPDAADANRLLTMASREPWND</sequence>
<dbReference type="InterPro" id="IPR043906">
    <property type="entry name" value="Gfo/Idh/MocA_OxRdtase_bact_C"/>
</dbReference>
<reference evidence="3 4" key="1">
    <citation type="submission" date="2019-02" db="EMBL/GenBank/DDBJ databases">
        <title>Deep-cultivation of Planctomycetes and their phenomic and genomic characterization uncovers novel biology.</title>
        <authorList>
            <person name="Wiegand S."/>
            <person name="Jogler M."/>
            <person name="Boedeker C."/>
            <person name="Pinto D."/>
            <person name="Vollmers J."/>
            <person name="Rivas-Marin E."/>
            <person name="Kohn T."/>
            <person name="Peeters S.H."/>
            <person name="Heuer A."/>
            <person name="Rast P."/>
            <person name="Oberbeckmann S."/>
            <person name="Bunk B."/>
            <person name="Jeske O."/>
            <person name="Meyerdierks A."/>
            <person name="Storesund J.E."/>
            <person name="Kallscheuer N."/>
            <person name="Luecker S."/>
            <person name="Lage O.M."/>
            <person name="Pohl T."/>
            <person name="Merkel B.J."/>
            <person name="Hornburger P."/>
            <person name="Mueller R.-W."/>
            <person name="Bruemmer F."/>
            <person name="Labrenz M."/>
            <person name="Spormann A.M."/>
            <person name="Op Den Camp H."/>
            <person name="Overmann J."/>
            <person name="Amann R."/>
            <person name="Jetten M.S.M."/>
            <person name="Mascher T."/>
            <person name="Medema M.H."/>
            <person name="Devos D.P."/>
            <person name="Kaster A.-K."/>
            <person name="Ovreas L."/>
            <person name="Rohde M."/>
            <person name="Galperin M.Y."/>
            <person name="Jogler C."/>
        </authorList>
    </citation>
    <scope>NUCLEOTIDE SEQUENCE [LARGE SCALE GENOMIC DNA]</scope>
    <source>
        <strain evidence="3 4">CA13</strain>
    </source>
</reference>
<dbReference type="AlphaFoldDB" id="A0A5C5YVA7"/>
<dbReference type="SUPFAM" id="SSF51735">
    <property type="entry name" value="NAD(P)-binding Rossmann-fold domains"/>
    <property type="match status" value="1"/>
</dbReference>
<dbReference type="Gene3D" id="3.40.50.720">
    <property type="entry name" value="NAD(P)-binding Rossmann-like Domain"/>
    <property type="match status" value="1"/>
</dbReference>
<evidence type="ECO:0000313" key="3">
    <source>
        <dbReference type="EMBL" id="TWT78770.1"/>
    </source>
</evidence>
<feature type="domain" description="Gfo/Idh/MocA-like oxidoreductase bacterial type C-terminal" evidence="2">
    <location>
        <begin position="310"/>
        <end position="478"/>
    </location>
</feature>
<proteinExistence type="predicted"/>
<dbReference type="PANTHER" id="PTHR43818:SF5">
    <property type="entry name" value="OXIDOREDUCTASE FAMILY PROTEIN"/>
    <property type="match status" value="1"/>
</dbReference>
<dbReference type="Proteomes" id="UP000315010">
    <property type="component" value="Unassembled WGS sequence"/>
</dbReference>
<dbReference type="Pfam" id="PF01408">
    <property type="entry name" value="GFO_IDH_MocA"/>
    <property type="match status" value="1"/>
</dbReference>
<keyword evidence="3" id="KW-0560">Oxidoreductase</keyword>
<keyword evidence="4" id="KW-1185">Reference proteome</keyword>
<comment type="caution">
    <text evidence="3">The sequence shown here is derived from an EMBL/GenBank/DDBJ whole genome shotgun (WGS) entry which is preliminary data.</text>
</comment>